<organism evidence="1 2">
    <name type="scientific">Panagrolaimus sp. JU765</name>
    <dbReference type="NCBI Taxonomy" id="591449"/>
    <lineage>
        <taxon>Eukaryota</taxon>
        <taxon>Metazoa</taxon>
        <taxon>Ecdysozoa</taxon>
        <taxon>Nematoda</taxon>
        <taxon>Chromadorea</taxon>
        <taxon>Rhabditida</taxon>
        <taxon>Tylenchina</taxon>
        <taxon>Panagrolaimomorpha</taxon>
        <taxon>Panagrolaimoidea</taxon>
        <taxon>Panagrolaimidae</taxon>
        <taxon>Panagrolaimus</taxon>
    </lineage>
</organism>
<dbReference type="Proteomes" id="UP000887576">
    <property type="component" value="Unplaced"/>
</dbReference>
<sequence>MVITCAVPVTNEPNKISVFYAAERFIEYLADKLQVFENVTGTENIFGEIQGYDTYAFEGEKNIYLKFLSDKNINGAGFIVIQNQLSCECANETFVVPCQGSQLMPIMANDVKFGEQFYTYCQSMACRYEIVANPECTSKKKVSLKITTNLKSKYDVVILSYNNKRIWNSSDGNVTNGTFDLSNMLEVVFLSAGIGQQSRWTKASNILVTVSTV</sequence>
<name>A0AC34RPA1_9BILA</name>
<accession>A0AC34RPA1</accession>
<reference evidence="2" key="1">
    <citation type="submission" date="2022-11" db="UniProtKB">
        <authorList>
            <consortium name="WormBaseParasite"/>
        </authorList>
    </citation>
    <scope>IDENTIFICATION</scope>
</reference>
<dbReference type="WBParaSite" id="JU765_v2.g8889.t1">
    <property type="protein sequence ID" value="JU765_v2.g8889.t1"/>
    <property type="gene ID" value="JU765_v2.g8889"/>
</dbReference>
<proteinExistence type="predicted"/>
<protein>
    <submittedName>
        <fullName evidence="2">CUB domain-containing protein</fullName>
    </submittedName>
</protein>
<evidence type="ECO:0000313" key="2">
    <source>
        <dbReference type="WBParaSite" id="JU765_v2.g8889.t1"/>
    </source>
</evidence>
<evidence type="ECO:0000313" key="1">
    <source>
        <dbReference type="Proteomes" id="UP000887576"/>
    </source>
</evidence>